<dbReference type="CDD" id="cd00051">
    <property type="entry name" value="EFh"/>
    <property type="match status" value="1"/>
</dbReference>
<reference evidence="5 6" key="1">
    <citation type="submission" date="2022-12" db="EMBL/GenBank/DDBJ databases">
        <title>Chromosome-level genome of Tegillarca granosa.</title>
        <authorList>
            <person name="Kim J."/>
        </authorList>
    </citation>
    <scope>NUCLEOTIDE SEQUENCE [LARGE SCALE GENOMIC DNA]</scope>
    <source>
        <strain evidence="5">Teg-2019</strain>
        <tissue evidence="5">Adductor muscle</tissue>
    </source>
</reference>
<dbReference type="PROSITE" id="PS00018">
    <property type="entry name" value="EF_HAND_1"/>
    <property type="match status" value="2"/>
</dbReference>
<dbReference type="InterPro" id="IPR002048">
    <property type="entry name" value="EF_hand_dom"/>
</dbReference>
<feature type="domain" description="EF-hand" evidence="4">
    <location>
        <begin position="59"/>
        <end position="91"/>
    </location>
</feature>
<keyword evidence="6" id="KW-1185">Reference proteome</keyword>
<accession>A0ABQ9EAJ2</accession>
<dbReference type="Pfam" id="PF13499">
    <property type="entry name" value="EF-hand_7"/>
    <property type="match status" value="1"/>
</dbReference>
<protein>
    <recommendedName>
        <fullName evidence="4">EF-hand domain-containing protein</fullName>
    </recommendedName>
</protein>
<feature type="region of interest" description="Disordered" evidence="3">
    <location>
        <begin position="1"/>
        <end position="44"/>
    </location>
</feature>
<proteinExistence type="predicted"/>
<dbReference type="SUPFAM" id="SSF47473">
    <property type="entry name" value="EF-hand"/>
    <property type="match status" value="1"/>
</dbReference>
<dbReference type="InterPro" id="IPR050145">
    <property type="entry name" value="Centrin_CML-like"/>
</dbReference>
<evidence type="ECO:0000313" key="5">
    <source>
        <dbReference type="EMBL" id="KAJ8300902.1"/>
    </source>
</evidence>
<evidence type="ECO:0000256" key="3">
    <source>
        <dbReference type="SAM" id="MobiDB-lite"/>
    </source>
</evidence>
<organism evidence="5 6">
    <name type="scientific">Tegillarca granosa</name>
    <name type="common">Malaysian cockle</name>
    <name type="synonym">Anadara granosa</name>
    <dbReference type="NCBI Taxonomy" id="220873"/>
    <lineage>
        <taxon>Eukaryota</taxon>
        <taxon>Metazoa</taxon>
        <taxon>Spiralia</taxon>
        <taxon>Lophotrochozoa</taxon>
        <taxon>Mollusca</taxon>
        <taxon>Bivalvia</taxon>
        <taxon>Autobranchia</taxon>
        <taxon>Pteriomorphia</taxon>
        <taxon>Arcoida</taxon>
        <taxon>Arcoidea</taxon>
        <taxon>Arcidae</taxon>
        <taxon>Tegillarca</taxon>
    </lineage>
</organism>
<keyword evidence="2" id="KW-0106">Calcium</keyword>
<dbReference type="PROSITE" id="PS50222">
    <property type="entry name" value="EF_HAND_2"/>
    <property type="match status" value="2"/>
</dbReference>
<dbReference type="PANTHER" id="PTHR23050">
    <property type="entry name" value="CALCIUM BINDING PROTEIN"/>
    <property type="match status" value="1"/>
</dbReference>
<comment type="caution">
    <text evidence="5">The sequence shown here is derived from an EMBL/GenBank/DDBJ whole genome shotgun (WGS) entry which is preliminary data.</text>
</comment>
<dbReference type="EMBL" id="JARBDR010000919">
    <property type="protein sequence ID" value="KAJ8300902.1"/>
    <property type="molecule type" value="Genomic_DNA"/>
</dbReference>
<feature type="compositionally biased region" description="Basic and acidic residues" evidence="3">
    <location>
        <begin position="22"/>
        <end position="39"/>
    </location>
</feature>
<evidence type="ECO:0000256" key="1">
    <source>
        <dbReference type="ARBA" id="ARBA00022737"/>
    </source>
</evidence>
<name>A0ABQ9EAJ2_TEGGR</name>
<dbReference type="Proteomes" id="UP001217089">
    <property type="component" value="Unassembled WGS sequence"/>
</dbReference>
<dbReference type="Gene3D" id="1.10.238.10">
    <property type="entry name" value="EF-hand"/>
    <property type="match status" value="1"/>
</dbReference>
<keyword evidence="1" id="KW-0677">Repeat</keyword>
<evidence type="ECO:0000259" key="4">
    <source>
        <dbReference type="PROSITE" id="PS50222"/>
    </source>
</evidence>
<sequence length="91" mass="10531">MAEKPKEVGESNNECGQSQRKSQSDTDLKQIFEKFDKDGNGTISKTELKESLNEMGEEMTDGEVDEMFRKVDFNKNGRISFREFKTLIEDR</sequence>
<feature type="domain" description="EF-hand" evidence="4">
    <location>
        <begin position="23"/>
        <end position="58"/>
    </location>
</feature>
<dbReference type="SMART" id="SM00054">
    <property type="entry name" value="EFh"/>
    <property type="match status" value="2"/>
</dbReference>
<evidence type="ECO:0000256" key="2">
    <source>
        <dbReference type="ARBA" id="ARBA00022837"/>
    </source>
</evidence>
<feature type="compositionally biased region" description="Polar residues" evidence="3">
    <location>
        <begin position="10"/>
        <end position="21"/>
    </location>
</feature>
<dbReference type="InterPro" id="IPR011992">
    <property type="entry name" value="EF-hand-dom_pair"/>
</dbReference>
<dbReference type="InterPro" id="IPR018247">
    <property type="entry name" value="EF_Hand_1_Ca_BS"/>
</dbReference>
<evidence type="ECO:0000313" key="6">
    <source>
        <dbReference type="Proteomes" id="UP001217089"/>
    </source>
</evidence>
<gene>
    <name evidence="5" type="ORF">KUTeg_022421</name>
</gene>